<evidence type="ECO:0000259" key="6">
    <source>
        <dbReference type="Pfam" id="PF04357"/>
    </source>
</evidence>
<evidence type="ECO:0000256" key="4">
    <source>
        <dbReference type="ARBA" id="ARBA00023136"/>
    </source>
</evidence>
<dbReference type="Pfam" id="PF04357">
    <property type="entry name" value="TamB"/>
    <property type="match status" value="1"/>
</dbReference>
<evidence type="ECO:0000313" key="8">
    <source>
        <dbReference type="Proteomes" id="UP000682877"/>
    </source>
</evidence>
<dbReference type="GO" id="GO:0009306">
    <property type="term" value="P:protein secretion"/>
    <property type="evidence" value="ECO:0007669"/>
    <property type="project" value="InterPro"/>
</dbReference>
<name>A0A8S2A653_ARAAE</name>
<keyword evidence="4 5" id="KW-0472">Membrane</keyword>
<evidence type="ECO:0000256" key="1">
    <source>
        <dbReference type="ARBA" id="ARBA00004167"/>
    </source>
</evidence>
<evidence type="ECO:0000256" key="3">
    <source>
        <dbReference type="ARBA" id="ARBA00022989"/>
    </source>
</evidence>
<keyword evidence="2 5" id="KW-0812">Transmembrane</keyword>
<dbReference type="PANTHER" id="PTHR34457:SF3">
    <property type="entry name" value="PROTEIN TIC236, CHLOROPLASTIC"/>
    <property type="match status" value="1"/>
</dbReference>
<keyword evidence="8" id="KW-1185">Reference proteome</keyword>
<feature type="domain" description="Translocation and assembly module TamB C-terminal" evidence="6">
    <location>
        <begin position="1423"/>
        <end position="1569"/>
    </location>
</feature>
<evidence type="ECO:0000256" key="5">
    <source>
        <dbReference type="SAM" id="Phobius"/>
    </source>
</evidence>
<proteinExistence type="predicted"/>
<dbReference type="Proteomes" id="UP000682877">
    <property type="component" value="Chromosome 4"/>
</dbReference>
<keyword evidence="3 5" id="KW-1133">Transmembrane helix</keyword>
<gene>
    <name evidence="7" type="ORF">AARE701A_LOCUS9619</name>
</gene>
<dbReference type="EMBL" id="LR999454">
    <property type="protein sequence ID" value="CAE6009819.1"/>
    <property type="molecule type" value="Genomic_DNA"/>
</dbReference>
<feature type="transmembrane region" description="Helical" evidence="5">
    <location>
        <begin position="102"/>
        <end position="124"/>
    </location>
</feature>
<sequence>MSLRLQSPFLSTPLLQSSFISREKRINVARKAFRSKRISSEKKQNDWLAKVAKFSQFCGKNVQLLRKSLDSRSRMEVKCLKEPFLRSKGLVRSLAPVWEEGLFFLRCSVFFAVISGVCLLVWYGQNKARAFVESKLLPSVCSVLSETIQREVDFGKVRRVSPLCITLEASSIGPHGEEFSCGEVPTMKLCVRPFASLRRGKIVVDAILSNPTVLVAQKKDFTWLGIPLSDTTLPGHLSSEEGIDFRTKTRRISREEAGIRWDEERDNDARKAAETGYIVPCKNYSQAKDNGVKHDRHFMEIANPNSFICMDEKMHSADQHCMDPGVDYDVKHAELEKSFGIKIPGSGLKFLSKILKVPRKYKFKWNSRSHNNSMSNISAKKRILERSASAALSYFHSLSQQKLDEPSVLSTNYDGLSLDMLLVKGDREISNQYDRRVPYSEQSLDYRGRGKRLLSLKKASTLDKFTISCDPFLMTVDRLCALLQSKDIVNSTESETLSSQRGDISMNVVDQNADDAPHGNQSGNQPHDFTFKKHEHQPVANHWRPSWARNIKLKEAVFNILTGSSKKSTGRADPNAANNAPHLSNGLEKLPAVYVEKTLPVMLDSVQFKGGTLLLLAYGDTEPREMRNAHGHVKFQNHYGRVYVQLGGNCNMWRSDVTSEDGGLLSVDVFVDTVEQNWHANLNVANFFVPIFERILEIPIEWSKGRATGEVHLCMSRGEIFPNLHGQLDVTGLGFHINDAPSSFSDVSASLSFRGQRIFLHNANGWFGKVPLEASGDFGIHPDEGEFHLMCQVPYVEINALMKTFKMKPLFFPLAGSVTAVFNCQGPLDAPVFVGSCMVSRKIAYLSPDLPTSLAYEAMLKNKEAGAVAAFDRVPFSYLSANFTFNTDNCVADLYGIRATLVDGGEIRGAGNAWICPEGEVDDTALDVNFSGNISFDKVLHRYMPEYFNIGMLKLGDLTGETKLSGALLKPRFDIKWAAPKADGSLTDARGDIVISHDNIIVNSSSIAFDLYTKLDTSYQNHCLSHQDFTQGEAMPFVVEGLDLDLRMRGFEFFSLVSSYPFDSPRPTHLKATGRIKFLGKIKRHSITKDGDVGSDKCENAAPISSLDGEISISSLKLNQLILAPQLAGLLSVSRDHVKLDAVGRPDESLTLDFIGPLQLNSDENVQNGKLLSFSLQKGQLRANACFQPQQSATLEITVEKPILEQSNSRYELQGEYVLPGSRDRDLGQKEAGSFFMRAMTGHLGSVISSMGRWRMRLEVPKAEVAEIASSCKASFRRSFHSKRAKSLVYKLKIFETCSRAEFDFHGDDWEWGTYKTQRVLATGYESSATDLVHPLRENSCHQIKAFCTWKGILEGPYPPYANWLQGNADIRLQVGGTVEHPVLDGSASFHRASISSPVLRKPLTNFGGTLHVKSNRLCITSLESRVDTQLQITGSMLQPTISGNIKLSQGEAYLPHDKGGGAAPLNRLAANQYRIPERASSGMKFSQSTGKSNSVEKEIEEVKMKPNMDIRLSDMKLVLGPELRIVYPLILNFAVSGELELDGMAHPKFIKPKGVLTFENGDVNLVATQGPKPCRASNWQEKLVVTSTRSVEQDALSPSEAAKVFESQLAESILEGDGQLAFKKLATATLETIMPRIEGKGEFGQARWRLVYAPQIPSLLSVDPTVDPLKSLASNISFGTEVEVQLGKRLQASVVRQMKDSEMAMQWTLIYQLTSRLRVLLQSAPSKRLLFEYSATSQD</sequence>
<dbReference type="InterPro" id="IPR007452">
    <property type="entry name" value="TamB_C"/>
</dbReference>
<dbReference type="InterPro" id="IPR053022">
    <property type="entry name" value="Chloroplast_translocon_comp"/>
</dbReference>
<evidence type="ECO:0000313" key="7">
    <source>
        <dbReference type="EMBL" id="CAE6009819.1"/>
    </source>
</evidence>
<accession>A0A8S2A653</accession>
<reference evidence="7" key="1">
    <citation type="submission" date="2021-01" db="EMBL/GenBank/DDBJ databases">
        <authorList>
            <person name="Bezrukov I."/>
        </authorList>
    </citation>
    <scope>NUCLEOTIDE SEQUENCE</scope>
</reference>
<protein>
    <recommendedName>
        <fullName evidence="6">Translocation and assembly module TamB C-terminal domain-containing protein</fullName>
    </recommendedName>
</protein>
<comment type="subcellular location">
    <subcellularLocation>
        <location evidence="1">Membrane</location>
        <topology evidence="1">Single-pass membrane protein</topology>
    </subcellularLocation>
</comment>
<dbReference type="GO" id="GO:0005886">
    <property type="term" value="C:plasma membrane"/>
    <property type="evidence" value="ECO:0007669"/>
    <property type="project" value="InterPro"/>
</dbReference>
<organism evidence="7 8">
    <name type="scientific">Arabidopsis arenosa</name>
    <name type="common">Sand rock-cress</name>
    <name type="synonym">Cardaminopsis arenosa</name>
    <dbReference type="NCBI Taxonomy" id="38785"/>
    <lineage>
        <taxon>Eukaryota</taxon>
        <taxon>Viridiplantae</taxon>
        <taxon>Streptophyta</taxon>
        <taxon>Embryophyta</taxon>
        <taxon>Tracheophyta</taxon>
        <taxon>Spermatophyta</taxon>
        <taxon>Magnoliopsida</taxon>
        <taxon>eudicotyledons</taxon>
        <taxon>Gunneridae</taxon>
        <taxon>Pentapetalae</taxon>
        <taxon>rosids</taxon>
        <taxon>malvids</taxon>
        <taxon>Brassicales</taxon>
        <taxon>Brassicaceae</taxon>
        <taxon>Camelineae</taxon>
        <taxon>Arabidopsis</taxon>
    </lineage>
</organism>
<dbReference type="PANTHER" id="PTHR34457">
    <property type="entry name" value="EMBRYO DEFECTIVE 2410"/>
    <property type="match status" value="1"/>
</dbReference>
<evidence type="ECO:0000256" key="2">
    <source>
        <dbReference type="ARBA" id="ARBA00022692"/>
    </source>
</evidence>